<comment type="function">
    <text evidence="16">Catalyzes the exchange of ADP and ATP across the membrane.</text>
</comment>
<dbReference type="EMBL" id="JAKOGI010000002">
    <property type="protein sequence ID" value="KAJ8453021.1"/>
    <property type="molecule type" value="Genomic_DNA"/>
</dbReference>
<dbReference type="GO" id="GO:0005471">
    <property type="term" value="F:ATP:ADP antiporter activity"/>
    <property type="evidence" value="ECO:0007669"/>
    <property type="project" value="UniProtKB-UniRule"/>
</dbReference>
<comment type="subcellular location">
    <subcellularLocation>
        <location evidence="16">Membrane</location>
        <topology evidence="16">Multi-pass membrane protein</topology>
    </subcellularLocation>
    <subcellularLocation>
        <location evidence="1">Mitochondrion inner membrane</location>
        <topology evidence="1">Multi-pass membrane protein</topology>
    </subcellularLocation>
</comment>
<reference evidence="17" key="1">
    <citation type="submission" date="2022-04" db="EMBL/GenBank/DDBJ databases">
        <title>Carnegiea gigantea Genome sequencing and assembly v2.</title>
        <authorList>
            <person name="Copetti D."/>
            <person name="Sanderson M.J."/>
            <person name="Burquez A."/>
            <person name="Wojciechowski M.F."/>
        </authorList>
    </citation>
    <scope>NUCLEOTIDE SEQUENCE</scope>
    <source>
        <strain evidence="17">SGP5-SGP5p</strain>
        <tissue evidence="17">Aerial part</tissue>
    </source>
</reference>
<keyword evidence="8" id="KW-0999">Mitochondrion inner membrane</keyword>
<keyword evidence="4 15" id="KW-0813">Transport</keyword>
<keyword evidence="6 14" id="KW-0812">Transmembrane</keyword>
<evidence type="ECO:0000256" key="14">
    <source>
        <dbReference type="PROSITE-ProRule" id="PRU00282"/>
    </source>
</evidence>
<comment type="caution">
    <text evidence="16">Lacks conserved residue(s) required for the propagation of feature annotation.</text>
</comment>
<proteinExistence type="inferred from homology"/>
<evidence type="ECO:0000256" key="11">
    <source>
        <dbReference type="ARBA" id="ARBA00023136"/>
    </source>
</evidence>
<keyword evidence="7" id="KW-0677">Repeat</keyword>
<evidence type="ECO:0000256" key="8">
    <source>
        <dbReference type="ARBA" id="ARBA00022792"/>
    </source>
</evidence>
<dbReference type="SUPFAM" id="SSF103506">
    <property type="entry name" value="Mitochondrial carrier"/>
    <property type="match status" value="1"/>
</dbReference>
<dbReference type="PANTHER" id="PTHR45635:SF14">
    <property type="entry name" value="ADP_ATP TRANSLOCASE"/>
    <property type="match status" value="1"/>
</dbReference>
<evidence type="ECO:0000313" key="18">
    <source>
        <dbReference type="Proteomes" id="UP001153076"/>
    </source>
</evidence>
<name>A0A9Q1L263_9CARY</name>
<evidence type="ECO:0000256" key="5">
    <source>
        <dbReference type="ARBA" id="ARBA00022449"/>
    </source>
</evidence>
<feature type="repeat" description="Solcar" evidence="14">
    <location>
        <begin position="94"/>
        <end position="180"/>
    </location>
</feature>
<dbReference type="GO" id="GO:0005743">
    <property type="term" value="C:mitochondrial inner membrane"/>
    <property type="evidence" value="ECO:0007669"/>
    <property type="project" value="UniProtKB-SubCell"/>
</dbReference>
<dbReference type="InterPro" id="IPR002067">
    <property type="entry name" value="MCP"/>
</dbReference>
<dbReference type="Gene3D" id="1.50.40.10">
    <property type="entry name" value="Mitochondrial carrier domain"/>
    <property type="match status" value="2"/>
</dbReference>
<comment type="similarity">
    <text evidence="2 15">Belongs to the mitochondrial carrier (TC 2.A.29) family.</text>
</comment>
<evidence type="ECO:0000256" key="6">
    <source>
        <dbReference type="ARBA" id="ARBA00022692"/>
    </source>
</evidence>
<dbReference type="InterPro" id="IPR018108">
    <property type="entry name" value="MCP_transmembrane"/>
</dbReference>
<dbReference type="AlphaFoldDB" id="A0A9Q1L263"/>
<comment type="function">
    <text evidence="13">ADP:ATP antiporter that mediates import of ADP into the mitochondrial matrix for ATP synthesis, and export of ATP out to fuel the cell. Cycles between the cytoplasmic-open state (c-state) and the matrix-open state (m-state): operates by the alternating access mechanism with a single substrate-binding site intermittently exposed to either the cytosolic (c-state) or matrix (m-state) side of the inner mitochondrial membrane.</text>
</comment>
<dbReference type="InterPro" id="IPR023395">
    <property type="entry name" value="MCP_dom_sf"/>
</dbReference>
<gene>
    <name evidence="17" type="ORF">Cgig2_014784</name>
</gene>
<keyword evidence="9 16" id="KW-1133">Transmembrane helix</keyword>
<dbReference type="GO" id="GO:0140021">
    <property type="term" value="P:mitochondrial ADP transmembrane transport"/>
    <property type="evidence" value="ECO:0007669"/>
    <property type="project" value="InterPro"/>
</dbReference>
<evidence type="ECO:0000256" key="9">
    <source>
        <dbReference type="ARBA" id="ARBA00022989"/>
    </source>
</evidence>
<dbReference type="PRINTS" id="PR00926">
    <property type="entry name" value="MITOCARRIER"/>
</dbReference>
<feature type="transmembrane region" description="Helical" evidence="16">
    <location>
        <begin position="12"/>
        <end position="35"/>
    </location>
</feature>
<accession>A0A9Q1L263</accession>
<feature type="transmembrane region" description="Helical" evidence="16">
    <location>
        <begin position="96"/>
        <end position="117"/>
    </location>
</feature>
<dbReference type="InterPro" id="IPR002113">
    <property type="entry name" value="ADT_euk_type"/>
</dbReference>
<sequence>MLFNFKKDEDGYWKWFAGNLASGGLAGVVLLMVGYPFNYARTRLANDIKAIQYSDWCVQENIAIRRLKWALQWGLYFGLYDSLKPMVSPGGLQDSFTASFVLGWGTTICATMATYPIDTVRRRLMMTSGEAVKYKNSLDAFAQIAKNEGATSLFKGAGVNILCSVAGAAVLAGYDQTQIPSNGPCLKLARLLPDVPPKLSIIVLGPVVLQQPGFSECYCPSCNLRTPRFDACSRQEP</sequence>
<evidence type="ECO:0000256" key="13">
    <source>
        <dbReference type="ARBA" id="ARBA00045250"/>
    </source>
</evidence>
<evidence type="ECO:0000313" key="17">
    <source>
        <dbReference type="EMBL" id="KAJ8453021.1"/>
    </source>
</evidence>
<keyword evidence="18" id="KW-1185">Reference proteome</keyword>
<evidence type="ECO:0000256" key="15">
    <source>
        <dbReference type="RuleBase" id="RU000488"/>
    </source>
</evidence>
<dbReference type="PROSITE" id="PS50920">
    <property type="entry name" value="SOLCAR"/>
    <property type="match status" value="1"/>
</dbReference>
<dbReference type="Proteomes" id="UP001153076">
    <property type="component" value="Unassembled WGS sequence"/>
</dbReference>
<keyword evidence="5" id="KW-0050">Antiport</keyword>
<dbReference type="GO" id="GO:1990544">
    <property type="term" value="P:mitochondrial ATP transmembrane transport"/>
    <property type="evidence" value="ECO:0007669"/>
    <property type="project" value="InterPro"/>
</dbReference>
<evidence type="ECO:0000256" key="7">
    <source>
        <dbReference type="ARBA" id="ARBA00022737"/>
    </source>
</evidence>
<organism evidence="17 18">
    <name type="scientific">Carnegiea gigantea</name>
    <dbReference type="NCBI Taxonomy" id="171969"/>
    <lineage>
        <taxon>Eukaryota</taxon>
        <taxon>Viridiplantae</taxon>
        <taxon>Streptophyta</taxon>
        <taxon>Embryophyta</taxon>
        <taxon>Tracheophyta</taxon>
        <taxon>Spermatophyta</taxon>
        <taxon>Magnoliopsida</taxon>
        <taxon>eudicotyledons</taxon>
        <taxon>Gunneridae</taxon>
        <taxon>Pentapetalae</taxon>
        <taxon>Caryophyllales</taxon>
        <taxon>Cactineae</taxon>
        <taxon>Cactaceae</taxon>
        <taxon>Cactoideae</taxon>
        <taxon>Echinocereeae</taxon>
        <taxon>Carnegiea</taxon>
    </lineage>
</organism>
<evidence type="ECO:0000256" key="12">
    <source>
        <dbReference type="ARBA" id="ARBA00024143"/>
    </source>
</evidence>
<comment type="caution">
    <text evidence="17">The sequence shown here is derived from an EMBL/GenBank/DDBJ whole genome shotgun (WGS) entry which is preliminary data.</text>
</comment>
<comment type="catalytic activity">
    <reaction evidence="12">
        <text>ADP(in) + ATP(out) = ADP(out) + ATP(in)</text>
        <dbReference type="Rhea" id="RHEA:34999"/>
        <dbReference type="ChEBI" id="CHEBI:30616"/>
        <dbReference type="ChEBI" id="CHEBI:456216"/>
    </reaction>
    <physiologicalReaction direction="left-to-right" evidence="12">
        <dbReference type="Rhea" id="RHEA:35000"/>
    </physiologicalReaction>
</comment>
<evidence type="ECO:0000256" key="1">
    <source>
        <dbReference type="ARBA" id="ARBA00004448"/>
    </source>
</evidence>
<keyword evidence="11 14" id="KW-0472">Membrane</keyword>
<dbReference type="Pfam" id="PF00153">
    <property type="entry name" value="Mito_carr"/>
    <property type="match status" value="1"/>
</dbReference>
<dbReference type="PANTHER" id="PTHR45635">
    <property type="entry name" value="ADP,ATP CARRIER PROTEIN 1-RELATED-RELATED"/>
    <property type="match status" value="1"/>
</dbReference>
<keyword evidence="10" id="KW-0496">Mitochondrion</keyword>
<protein>
    <recommendedName>
        <fullName evidence="16">ADP/ATP translocase</fullName>
    </recommendedName>
    <alternativeName>
        <fullName evidence="16">ADP,ATP carrier protein</fullName>
    </alternativeName>
</protein>
<dbReference type="PRINTS" id="PR00927">
    <property type="entry name" value="ADPTRNSLCASE"/>
</dbReference>
<dbReference type="OrthoDB" id="270584at2759"/>
<comment type="subunit">
    <text evidence="3 16">Monomer.</text>
</comment>
<evidence type="ECO:0000256" key="3">
    <source>
        <dbReference type="ARBA" id="ARBA00011245"/>
    </source>
</evidence>
<evidence type="ECO:0000256" key="10">
    <source>
        <dbReference type="ARBA" id="ARBA00023128"/>
    </source>
</evidence>
<evidence type="ECO:0000256" key="4">
    <source>
        <dbReference type="ARBA" id="ARBA00022448"/>
    </source>
</evidence>
<evidence type="ECO:0000256" key="2">
    <source>
        <dbReference type="ARBA" id="ARBA00006375"/>
    </source>
</evidence>
<evidence type="ECO:0000256" key="16">
    <source>
        <dbReference type="RuleBase" id="RU368008"/>
    </source>
</evidence>